<dbReference type="AlphaFoldDB" id="A0A6A6ZWG6"/>
<sequence>MPQLLELPVELFEPIIDFTAQQVELPELFRLRAVAIDHILLAQTPIDRFKVNNTDASDSRRGYGPGMYLRKNLGSALFARFHQPGALPVLVSSYIVNLVEELLKLAPSESVAGTKQGATTRKARTDYEQRLCHALGSSDKYMERWFFVLGLYPGSIYSNTGLQPFATPLSQPIPIDSQAPALSPSPPAPITNALQALVSESQAPTFEARIRESRAEDSIVAPPKGSEHATAAASEAPEDDEDKDKEVEAFDAHLMDKYNGID</sequence>
<protein>
    <submittedName>
        <fullName evidence="2">Uncharacterized protein</fullName>
    </submittedName>
</protein>
<evidence type="ECO:0000313" key="3">
    <source>
        <dbReference type="Proteomes" id="UP000799424"/>
    </source>
</evidence>
<keyword evidence="3" id="KW-1185">Reference proteome</keyword>
<dbReference type="Proteomes" id="UP000799424">
    <property type="component" value="Unassembled WGS sequence"/>
</dbReference>
<feature type="region of interest" description="Disordered" evidence="1">
    <location>
        <begin position="211"/>
        <end position="246"/>
    </location>
</feature>
<evidence type="ECO:0000313" key="2">
    <source>
        <dbReference type="EMBL" id="KAF2825058.1"/>
    </source>
</evidence>
<gene>
    <name evidence="2" type="ORF">CC86DRAFT_468295</name>
</gene>
<dbReference type="OrthoDB" id="3691979at2759"/>
<dbReference type="EMBL" id="MU006229">
    <property type="protein sequence ID" value="KAF2825058.1"/>
    <property type="molecule type" value="Genomic_DNA"/>
</dbReference>
<proteinExistence type="predicted"/>
<reference evidence="2" key="1">
    <citation type="journal article" date="2020" name="Stud. Mycol.">
        <title>101 Dothideomycetes genomes: a test case for predicting lifestyles and emergence of pathogens.</title>
        <authorList>
            <person name="Haridas S."/>
            <person name="Albert R."/>
            <person name="Binder M."/>
            <person name="Bloem J."/>
            <person name="Labutti K."/>
            <person name="Salamov A."/>
            <person name="Andreopoulos B."/>
            <person name="Baker S."/>
            <person name="Barry K."/>
            <person name="Bills G."/>
            <person name="Bluhm B."/>
            <person name="Cannon C."/>
            <person name="Castanera R."/>
            <person name="Culley D."/>
            <person name="Daum C."/>
            <person name="Ezra D."/>
            <person name="Gonzalez J."/>
            <person name="Henrissat B."/>
            <person name="Kuo A."/>
            <person name="Liang C."/>
            <person name="Lipzen A."/>
            <person name="Lutzoni F."/>
            <person name="Magnuson J."/>
            <person name="Mondo S."/>
            <person name="Nolan M."/>
            <person name="Ohm R."/>
            <person name="Pangilinan J."/>
            <person name="Park H.-J."/>
            <person name="Ramirez L."/>
            <person name="Alfaro M."/>
            <person name="Sun H."/>
            <person name="Tritt A."/>
            <person name="Yoshinaga Y."/>
            <person name="Zwiers L.-H."/>
            <person name="Turgeon B."/>
            <person name="Goodwin S."/>
            <person name="Spatafora J."/>
            <person name="Crous P."/>
            <person name="Grigoriev I."/>
        </authorList>
    </citation>
    <scope>NUCLEOTIDE SEQUENCE</scope>
    <source>
        <strain evidence="2">CBS 113818</strain>
    </source>
</reference>
<organism evidence="2 3">
    <name type="scientific">Ophiobolus disseminans</name>
    <dbReference type="NCBI Taxonomy" id="1469910"/>
    <lineage>
        <taxon>Eukaryota</taxon>
        <taxon>Fungi</taxon>
        <taxon>Dikarya</taxon>
        <taxon>Ascomycota</taxon>
        <taxon>Pezizomycotina</taxon>
        <taxon>Dothideomycetes</taxon>
        <taxon>Pleosporomycetidae</taxon>
        <taxon>Pleosporales</taxon>
        <taxon>Pleosporineae</taxon>
        <taxon>Phaeosphaeriaceae</taxon>
        <taxon>Ophiobolus</taxon>
    </lineage>
</organism>
<evidence type="ECO:0000256" key="1">
    <source>
        <dbReference type="SAM" id="MobiDB-lite"/>
    </source>
</evidence>
<name>A0A6A6ZWG6_9PLEO</name>
<accession>A0A6A6ZWG6</accession>